<dbReference type="Pfam" id="PF14223">
    <property type="entry name" value="Retrotran_gag_2"/>
    <property type="match status" value="1"/>
</dbReference>
<accession>R7RW55</accession>
<organism evidence="1 2">
    <name type="scientific">Stereum hirsutum (strain FP-91666)</name>
    <name type="common">White-rot fungus</name>
    <dbReference type="NCBI Taxonomy" id="721885"/>
    <lineage>
        <taxon>Eukaryota</taxon>
        <taxon>Fungi</taxon>
        <taxon>Dikarya</taxon>
        <taxon>Basidiomycota</taxon>
        <taxon>Agaricomycotina</taxon>
        <taxon>Agaricomycetes</taxon>
        <taxon>Russulales</taxon>
        <taxon>Stereaceae</taxon>
        <taxon>Stereum</taxon>
    </lineage>
</organism>
<protein>
    <submittedName>
        <fullName evidence="1">Uncharacterized protein</fullName>
    </submittedName>
</protein>
<dbReference type="EMBL" id="JH687469">
    <property type="protein sequence ID" value="EIM78988.1"/>
    <property type="molecule type" value="Genomic_DNA"/>
</dbReference>
<dbReference type="OMA" id="LMLQSTM"/>
<name>R7RW55_STEHR</name>
<dbReference type="KEGG" id="shs:STEHIDRAFT_31482"/>
<dbReference type="eggNOG" id="ENOG502RZ5B">
    <property type="taxonomic scope" value="Eukaryota"/>
</dbReference>
<evidence type="ECO:0000313" key="1">
    <source>
        <dbReference type="EMBL" id="EIM78988.1"/>
    </source>
</evidence>
<dbReference type="OrthoDB" id="3246330at2759"/>
<keyword evidence="2" id="KW-1185">Reference proteome</keyword>
<dbReference type="AlphaFoldDB" id="R7RW55"/>
<feature type="non-terminal residue" evidence="1">
    <location>
        <position position="141"/>
    </location>
</feature>
<gene>
    <name evidence="1" type="ORF">STEHIDRAFT_31482</name>
</gene>
<evidence type="ECO:0000313" key="2">
    <source>
        <dbReference type="Proteomes" id="UP000053927"/>
    </source>
</evidence>
<feature type="non-terminal residue" evidence="1">
    <location>
        <position position="1"/>
    </location>
</feature>
<proteinExistence type="predicted"/>
<dbReference type="Proteomes" id="UP000053927">
    <property type="component" value="Unassembled WGS sequence"/>
</dbReference>
<sequence length="141" mass="16330">KASGEIWLLVEENQKAHIRKEKGDPKAMWEKLESVFVQKKTGTRFDAYSELFSTRLQEGESLSDLVARVDLYISHIKERRPAKFSLDDLDSELWSMTLIKALPSDYNNFVTFLTLSDDLSLDNVTQAFSNEEQSRKRRALQ</sequence>
<dbReference type="RefSeq" id="XP_007311914.1">
    <property type="nucleotide sequence ID" value="XM_007311852.1"/>
</dbReference>
<dbReference type="GeneID" id="18804441"/>
<reference evidence="2" key="1">
    <citation type="journal article" date="2012" name="Science">
        <title>The Paleozoic origin of enzymatic lignin decomposition reconstructed from 31 fungal genomes.</title>
        <authorList>
            <person name="Floudas D."/>
            <person name="Binder M."/>
            <person name="Riley R."/>
            <person name="Barry K."/>
            <person name="Blanchette R.A."/>
            <person name="Henrissat B."/>
            <person name="Martinez A.T."/>
            <person name="Otillar R."/>
            <person name="Spatafora J.W."/>
            <person name="Yadav J.S."/>
            <person name="Aerts A."/>
            <person name="Benoit I."/>
            <person name="Boyd A."/>
            <person name="Carlson A."/>
            <person name="Copeland A."/>
            <person name="Coutinho P.M."/>
            <person name="de Vries R.P."/>
            <person name="Ferreira P."/>
            <person name="Findley K."/>
            <person name="Foster B."/>
            <person name="Gaskell J."/>
            <person name="Glotzer D."/>
            <person name="Gorecki P."/>
            <person name="Heitman J."/>
            <person name="Hesse C."/>
            <person name="Hori C."/>
            <person name="Igarashi K."/>
            <person name="Jurgens J.A."/>
            <person name="Kallen N."/>
            <person name="Kersten P."/>
            <person name="Kohler A."/>
            <person name="Kuees U."/>
            <person name="Kumar T.K.A."/>
            <person name="Kuo A."/>
            <person name="LaButti K."/>
            <person name="Larrondo L.F."/>
            <person name="Lindquist E."/>
            <person name="Ling A."/>
            <person name="Lombard V."/>
            <person name="Lucas S."/>
            <person name="Lundell T."/>
            <person name="Martin R."/>
            <person name="McLaughlin D.J."/>
            <person name="Morgenstern I."/>
            <person name="Morin E."/>
            <person name="Murat C."/>
            <person name="Nagy L.G."/>
            <person name="Nolan M."/>
            <person name="Ohm R.A."/>
            <person name="Patyshakuliyeva A."/>
            <person name="Rokas A."/>
            <person name="Ruiz-Duenas F.J."/>
            <person name="Sabat G."/>
            <person name="Salamov A."/>
            <person name="Samejima M."/>
            <person name="Schmutz J."/>
            <person name="Slot J.C."/>
            <person name="St John F."/>
            <person name="Stenlid J."/>
            <person name="Sun H."/>
            <person name="Sun S."/>
            <person name="Syed K."/>
            <person name="Tsang A."/>
            <person name="Wiebenga A."/>
            <person name="Young D."/>
            <person name="Pisabarro A."/>
            <person name="Eastwood D.C."/>
            <person name="Martin F."/>
            <person name="Cullen D."/>
            <person name="Grigoriev I.V."/>
            <person name="Hibbett D.S."/>
        </authorList>
    </citation>
    <scope>NUCLEOTIDE SEQUENCE [LARGE SCALE GENOMIC DNA]</scope>
    <source>
        <strain evidence="2">FP-91666</strain>
    </source>
</reference>